<evidence type="ECO:0000313" key="3">
    <source>
        <dbReference type="Proteomes" id="UP000545507"/>
    </source>
</evidence>
<evidence type="ECO:0000256" key="1">
    <source>
        <dbReference type="ARBA" id="ARBA00022649"/>
    </source>
</evidence>
<dbReference type="InterPro" id="IPR035093">
    <property type="entry name" value="RelE/ParE_toxin_dom_sf"/>
</dbReference>
<organism evidence="2 3">
    <name type="scientific">Hydrogenophaga aromaticivorans</name>
    <dbReference type="NCBI Taxonomy" id="2610898"/>
    <lineage>
        <taxon>Bacteria</taxon>
        <taxon>Pseudomonadati</taxon>
        <taxon>Pseudomonadota</taxon>
        <taxon>Betaproteobacteria</taxon>
        <taxon>Burkholderiales</taxon>
        <taxon>Comamonadaceae</taxon>
        <taxon>Hydrogenophaga</taxon>
    </lineage>
</organism>
<dbReference type="AlphaFoldDB" id="A0A7Y8GXG7"/>
<dbReference type="Gene3D" id="3.30.2310.20">
    <property type="entry name" value="RelE-like"/>
    <property type="match status" value="1"/>
</dbReference>
<keyword evidence="1" id="KW-1277">Toxin-antitoxin system</keyword>
<dbReference type="Pfam" id="PF05016">
    <property type="entry name" value="ParE_toxin"/>
    <property type="match status" value="1"/>
</dbReference>
<gene>
    <name evidence="2" type="ORF">F3K02_15630</name>
</gene>
<keyword evidence="3" id="KW-1185">Reference proteome</keyword>
<dbReference type="RefSeq" id="WP_177136576.1">
    <property type="nucleotide sequence ID" value="NZ_JAGPWB010000015.1"/>
</dbReference>
<accession>A0A7Y8GXG7</accession>
<dbReference type="EMBL" id="VYGV01000015">
    <property type="protein sequence ID" value="NWF46669.1"/>
    <property type="molecule type" value="Genomic_DNA"/>
</dbReference>
<protein>
    <submittedName>
        <fullName evidence="2">Type II toxin-antitoxin system RelE/ParE family toxin</fullName>
    </submittedName>
</protein>
<evidence type="ECO:0000313" key="2">
    <source>
        <dbReference type="EMBL" id="NWF46669.1"/>
    </source>
</evidence>
<reference evidence="2 3" key="1">
    <citation type="submission" date="2019-09" db="EMBL/GenBank/DDBJ databases">
        <title>Hydrogenophaga aromatica sp. nov., isolated from a para-xylene-degrading enrichment culture.</title>
        <authorList>
            <person name="Tancsics A."/>
            <person name="Banerjee S."/>
        </authorList>
    </citation>
    <scope>NUCLEOTIDE SEQUENCE [LARGE SCALE GENOMIC DNA]</scope>
    <source>
        <strain evidence="2 3">D2P1</strain>
    </source>
</reference>
<dbReference type="Proteomes" id="UP000545507">
    <property type="component" value="Unassembled WGS sequence"/>
</dbReference>
<sequence>MVDVVLTPQAHADLVRLEEFLWQSQEPLASELLAFLLDGLFVLTHQPGVGRPLLHGHRELIISRGRGGYLARYVFDTHRQRVIVLGIRHQREAGYNDNEI</sequence>
<name>A0A7Y8GXG7_9BURK</name>
<comment type="caution">
    <text evidence="2">The sequence shown here is derived from an EMBL/GenBank/DDBJ whole genome shotgun (WGS) entry which is preliminary data.</text>
</comment>
<proteinExistence type="predicted"/>
<dbReference type="InterPro" id="IPR007712">
    <property type="entry name" value="RelE/ParE_toxin"/>
</dbReference>